<dbReference type="Proteomes" id="UP000460257">
    <property type="component" value="Unassembled WGS sequence"/>
</dbReference>
<keyword evidence="3" id="KW-1185">Reference proteome</keyword>
<evidence type="ECO:0000313" key="2">
    <source>
        <dbReference type="EMBL" id="MQN01306.1"/>
    </source>
</evidence>
<feature type="compositionally biased region" description="Basic and acidic residues" evidence="1">
    <location>
        <begin position="10"/>
        <end position="20"/>
    </location>
</feature>
<dbReference type="Gene3D" id="2.30.38.10">
    <property type="entry name" value="Luciferase, Domain 3"/>
    <property type="match status" value="1"/>
</dbReference>
<name>A0A6N7J0D3_9FIRM</name>
<organism evidence="2 3">
    <name type="scientific">Candidatus Weimeria bifida</name>
    <dbReference type="NCBI Taxonomy" id="2599074"/>
    <lineage>
        <taxon>Bacteria</taxon>
        <taxon>Bacillati</taxon>
        <taxon>Bacillota</taxon>
        <taxon>Clostridia</taxon>
        <taxon>Lachnospirales</taxon>
        <taxon>Lachnospiraceae</taxon>
        <taxon>Candidatus Weimeria</taxon>
    </lineage>
</organism>
<gene>
    <name evidence="2" type="ORF">FRC54_05080</name>
</gene>
<comment type="caution">
    <text evidence="2">The sequence shown here is derived from an EMBL/GenBank/DDBJ whole genome shotgun (WGS) entry which is preliminary data.</text>
</comment>
<dbReference type="EMBL" id="VOGC01000004">
    <property type="protein sequence ID" value="MQN01306.1"/>
    <property type="molecule type" value="Genomic_DNA"/>
</dbReference>
<proteinExistence type="predicted"/>
<feature type="region of interest" description="Disordered" evidence="1">
    <location>
        <begin position="1"/>
        <end position="20"/>
    </location>
</feature>
<dbReference type="AlphaFoldDB" id="A0A6N7J0D3"/>
<protein>
    <submittedName>
        <fullName evidence="2">Uncharacterized protein</fullName>
    </submittedName>
</protein>
<evidence type="ECO:0000313" key="3">
    <source>
        <dbReference type="Proteomes" id="UP000460257"/>
    </source>
</evidence>
<evidence type="ECO:0000256" key="1">
    <source>
        <dbReference type="SAM" id="MobiDB-lite"/>
    </source>
</evidence>
<sequence length="46" mass="5390">MMDGYFNDPEETRSRIENGELHNGELAEIKNGALYLKEEEERCTRT</sequence>
<reference evidence="2" key="1">
    <citation type="journal article" date="2020" name="Appl. Environ. Microbiol.">
        <title>Medium-Chain Fatty Acid Synthesis by 'Candidatus Weimeria bifida' gen. nov., sp. nov., and 'Candidatus Pseudoramibacter fermentans' sp. nov.</title>
        <authorList>
            <person name="Scarborough M.J."/>
            <person name="Myers K.S."/>
            <person name="Donohue T.J."/>
            <person name="Noguera D.R."/>
        </authorList>
    </citation>
    <scope>NUCLEOTIDE SEQUENCE</scope>
    <source>
        <strain evidence="2">LCO1.1</strain>
    </source>
</reference>
<accession>A0A6N7J0D3</accession>